<evidence type="ECO:0000256" key="2">
    <source>
        <dbReference type="SAM" id="Phobius"/>
    </source>
</evidence>
<reference evidence="3 4" key="1">
    <citation type="submission" date="2023-06" db="EMBL/GenBank/DDBJ databases">
        <title>Sporosarcina sp. nov., isolated from Korean traditional fermented seafood 'Jeotgal'.</title>
        <authorList>
            <person name="Yang A.I."/>
            <person name="Shin N.-R."/>
        </authorList>
    </citation>
    <scope>NUCLEOTIDE SEQUENCE [LARGE SCALE GENOMIC DNA]</scope>
    <source>
        <strain evidence="3 4">KCTC13119</strain>
    </source>
</reference>
<evidence type="ECO:0000256" key="1">
    <source>
        <dbReference type="SAM" id="MobiDB-lite"/>
    </source>
</evidence>
<sequence>MRFHGQSPRKFHRRSRRLQRQYPRHYNREPRRKRRWFPILFPALLLTIGMFLYIVNSKLTPIYIQYAEVQTEKIAAYVITQAIKSRSTDMYDVNEIIENVPTDSPGMVTNTFNTEIISKTMAEIQTLVEAHLELAERGDLEMLPLSEDIEYDPEEMESYGGVVFFVPMGQATNIPLIGNLGPKIPIRFHVIGDVQTTIKHEIEEFGINNAMVTVNVVVTVNVQIIVPLATTKSTVQQQIPVAIGLIQSPIPQIYSKGDVSAPQVEVPYPGVNGKE</sequence>
<protein>
    <submittedName>
        <fullName evidence="3">Sporulation protein YunB</fullName>
    </submittedName>
</protein>
<feature type="transmembrane region" description="Helical" evidence="2">
    <location>
        <begin position="36"/>
        <end position="55"/>
    </location>
</feature>
<keyword evidence="4" id="KW-1185">Reference proteome</keyword>
<dbReference type="Proteomes" id="UP001282284">
    <property type="component" value="Unassembled WGS sequence"/>
</dbReference>
<feature type="region of interest" description="Disordered" evidence="1">
    <location>
        <begin position="1"/>
        <end position="25"/>
    </location>
</feature>
<evidence type="ECO:0000313" key="4">
    <source>
        <dbReference type="Proteomes" id="UP001282284"/>
    </source>
</evidence>
<gene>
    <name evidence="3" type="primary">yunB</name>
    <name evidence="3" type="ORF">QT711_10105</name>
</gene>
<organism evidence="3 4">
    <name type="scientific">Sporosarcina saromensis</name>
    <dbReference type="NCBI Taxonomy" id="359365"/>
    <lineage>
        <taxon>Bacteria</taxon>
        <taxon>Bacillati</taxon>
        <taxon>Bacillota</taxon>
        <taxon>Bacilli</taxon>
        <taxon>Bacillales</taxon>
        <taxon>Caryophanaceae</taxon>
        <taxon>Sporosarcina</taxon>
    </lineage>
</organism>
<proteinExistence type="predicted"/>
<keyword evidence="2" id="KW-0472">Membrane</keyword>
<dbReference type="Pfam" id="PF09560">
    <property type="entry name" value="Spore_YunB"/>
    <property type="match status" value="1"/>
</dbReference>
<keyword evidence="2" id="KW-0812">Transmembrane</keyword>
<name>A0ABU4G970_9BACL</name>
<comment type="caution">
    <text evidence="3">The sequence shown here is derived from an EMBL/GenBank/DDBJ whole genome shotgun (WGS) entry which is preliminary data.</text>
</comment>
<dbReference type="NCBIfam" id="TIGR02832">
    <property type="entry name" value="spo_yunB"/>
    <property type="match status" value="1"/>
</dbReference>
<keyword evidence="2" id="KW-1133">Transmembrane helix</keyword>
<dbReference type="PIRSF" id="PIRSF021383">
    <property type="entry name" value="YunB"/>
    <property type="match status" value="1"/>
</dbReference>
<dbReference type="EMBL" id="JAUBDI010000008">
    <property type="protein sequence ID" value="MDW0113541.1"/>
    <property type="molecule type" value="Genomic_DNA"/>
</dbReference>
<accession>A0ABU4G970</accession>
<dbReference type="InterPro" id="IPR014197">
    <property type="entry name" value="Sporulation_prot_YunB"/>
</dbReference>
<evidence type="ECO:0000313" key="3">
    <source>
        <dbReference type="EMBL" id="MDW0113541.1"/>
    </source>
</evidence>